<dbReference type="Gene3D" id="2.130.10.10">
    <property type="entry name" value="YVTN repeat-like/Quinoprotein amine dehydrogenase"/>
    <property type="match status" value="1"/>
</dbReference>
<keyword evidence="4" id="KW-1185">Reference proteome</keyword>
<dbReference type="EMBL" id="SKCS01000396">
    <property type="protein sequence ID" value="TNN09355.1"/>
    <property type="molecule type" value="Genomic_DNA"/>
</dbReference>
<dbReference type="InterPro" id="IPR015943">
    <property type="entry name" value="WD40/YVTN_repeat-like_dom_sf"/>
</dbReference>
<evidence type="ECO:0000256" key="2">
    <source>
        <dbReference type="SAM" id="Phobius"/>
    </source>
</evidence>
<name>A0A4Z2CYM5_SCHJA</name>
<keyword evidence="2" id="KW-0472">Membrane</keyword>
<organism evidence="3 4">
    <name type="scientific">Schistosoma japonicum</name>
    <name type="common">Blood fluke</name>
    <dbReference type="NCBI Taxonomy" id="6182"/>
    <lineage>
        <taxon>Eukaryota</taxon>
        <taxon>Metazoa</taxon>
        <taxon>Spiralia</taxon>
        <taxon>Lophotrochozoa</taxon>
        <taxon>Platyhelminthes</taxon>
        <taxon>Trematoda</taxon>
        <taxon>Digenea</taxon>
        <taxon>Strigeidida</taxon>
        <taxon>Schistosomatoidea</taxon>
        <taxon>Schistosomatidae</taxon>
        <taxon>Schistosoma</taxon>
    </lineage>
</organism>
<feature type="region of interest" description="Disordered" evidence="1">
    <location>
        <begin position="462"/>
        <end position="490"/>
    </location>
</feature>
<keyword evidence="2" id="KW-1133">Transmembrane helix</keyword>
<accession>A0A4Z2CYM5</accession>
<proteinExistence type="predicted"/>
<dbReference type="SUPFAM" id="SSF101912">
    <property type="entry name" value="Sema domain"/>
    <property type="match status" value="1"/>
</dbReference>
<evidence type="ECO:0000313" key="4">
    <source>
        <dbReference type="Proteomes" id="UP000311919"/>
    </source>
</evidence>
<sequence>MSILTLLLKTTSGVVVKRRIYNYDNRTVSKHAISTFVEHILISHELCNLLFIAIYACKKSSVLFILLKFRLSSFTKGIWWCFMKKHFSIPVILILDAKITLKMLMINNVLFVLFPRLIYVGCIIHKHSPCRYNGDLKTSGSYEFGKLMFIEDSDVFFSIMNVIYINNLCNPKQSYKIMEWQTPYYTFKITSAFKIPLPQCDKNYTYQQKSIYFVCGVNKIRQYTLLSSNILHFEELGMICSFWRKEESGSKQQPYTWIQLNNPPFNKQTLHPGLIAASRLGLLSNYLSSIDVETGYSLVAANAYHDIVSDLMGPQIYAFGPKDKPSTAFRNTEKLRQQQKAHHYNYHSTSRKENLNDAKSFYFGWRSNANSKLWFGENVQFLSIANVNSKYFYIIFTEQDITAPYTAYEGSLSEIGSTITRIGRVCQRDPGSKLPPSVLPNGGGVFTTFRKTRLVCRAYSSKHNDNSGKYQQNQESLDENNDKKSRQLDENKMVDDKSYLEFNRAIAVSEIVPTADKTDHVFYALMATIDSISGIYALCAFNLNSVDENLNVDHLIKIRQTNNARNGLSRMVWSVNNKNETPSSVYHGYYHKYTSKWTVDVVPPSKMTKEIMETSKTCPTQSLPNYYSQFATLHPLVGTSVWALNKINLLENQTVEHNIIIKQPGKALKTFTMSDLNSEVKELPVDFTVKWANSIHDKTDIILMVTNGGTIFTIETGIKLKQQIVHSPNFKSEMNSNTYSIMNYFLKTNDRQKFQLMDKFKIIDNNYTIQSLYKCGTSSVLTVVVKLLFQSNAHVGRYMDINESNQRTCIPNKMIYFHPDKIICETYFACKNCHLTNKHFCNWTYINHSCLMNESSYSQLMSMNSNLYQFCNDDINANQPGRYQLREFLNKSQNSHSSLSKRQIEKLKFPGEKSSLMDVLKSTQASMNNIKTMGYNKKDKFMNGNRHNHSIQNATDYSYKLLHSHIFNGILIVSVLVICIPLSMICGYIVGNKDYFERYTMYNKVKHIVNRHLYRQNQSQSQNTSFSSTTLFTPSTFHEQYSPYFDLSNYQREMFHFNCTDYHPPHHYCRKYRQKICDRKKYANNKQNLVNPNYHSNNINTNINISNNEAKSIRQNALEKRYTTMHDCFHYDHYNDVQRNETMNKTRLNYILTETKHHSTRPTTIHLHNYSTNKYVNDIDSHIKSRHFTANQMAVVSRRNENILCNRSIHNAMTVSPLTLSTLSTSSRTSVMSTTAPVGVAVITDTFYPTTTIITLQVTSANTSTQSWQLSQQQTLSPTGSKNSMGNNYLLTNSSNNPQTCNYTHVTTESNERQPISQYDDKSNDNNNSKYFQKLGTNNNNGEIF</sequence>
<keyword evidence="2" id="KW-0812">Transmembrane</keyword>
<dbReference type="InterPro" id="IPR036352">
    <property type="entry name" value="Semap_dom_sf"/>
</dbReference>
<dbReference type="STRING" id="6182.A0A4Z2CYM5"/>
<gene>
    <name evidence="3" type="ORF">EWB00_006407</name>
</gene>
<dbReference type="Proteomes" id="UP000311919">
    <property type="component" value="Unassembled WGS sequence"/>
</dbReference>
<feature type="compositionally biased region" description="Basic and acidic residues" evidence="1">
    <location>
        <begin position="480"/>
        <end position="490"/>
    </location>
</feature>
<reference evidence="3 4" key="1">
    <citation type="submission" date="2019-03" db="EMBL/GenBank/DDBJ databases">
        <title>An improved genome assembly of the fluke Schistosoma japonicum.</title>
        <authorList>
            <person name="Hu W."/>
            <person name="Luo F."/>
            <person name="Yin M."/>
            <person name="Mo X."/>
            <person name="Sun C."/>
            <person name="Wu Q."/>
            <person name="Zhu B."/>
            <person name="Xiang M."/>
            <person name="Wang J."/>
            <person name="Wang Y."/>
            <person name="Zhang T."/>
            <person name="Xu B."/>
            <person name="Zheng H."/>
            <person name="Feng Z."/>
        </authorList>
    </citation>
    <scope>NUCLEOTIDE SEQUENCE [LARGE SCALE GENOMIC DNA]</scope>
    <source>
        <strain evidence="3">HuSjv2</strain>
        <tissue evidence="3">Worms</tissue>
    </source>
</reference>
<evidence type="ECO:0000313" key="3">
    <source>
        <dbReference type="EMBL" id="TNN09355.1"/>
    </source>
</evidence>
<feature type="region of interest" description="Disordered" evidence="1">
    <location>
        <begin position="1269"/>
        <end position="1345"/>
    </location>
</feature>
<feature type="transmembrane region" description="Helical" evidence="2">
    <location>
        <begin position="966"/>
        <end position="991"/>
    </location>
</feature>
<feature type="compositionally biased region" description="Low complexity" evidence="1">
    <location>
        <begin position="1269"/>
        <end position="1281"/>
    </location>
</feature>
<protein>
    <submittedName>
        <fullName evidence="3">Uncharacterized protein</fullName>
    </submittedName>
</protein>
<feature type="compositionally biased region" description="Polar residues" evidence="1">
    <location>
        <begin position="1335"/>
        <end position="1345"/>
    </location>
</feature>
<dbReference type="OrthoDB" id="6257376at2759"/>
<evidence type="ECO:0000256" key="1">
    <source>
        <dbReference type="SAM" id="MobiDB-lite"/>
    </source>
</evidence>
<comment type="caution">
    <text evidence="3">The sequence shown here is derived from an EMBL/GenBank/DDBJ whole genome shotgun (WGS) entry which is preliminary data.</text>
</comment>
<feature type="compositionally biased region" description="Polar residues" evidence="1">
    <location>
        <begin position="1282"/>
        <end position="1317"/>
    </location>
</feature>